<dbReference type="PANTHER" id="PTHR24305:SF210">
    <property type="entry name" value="CYTOCHROME P450 MONOOXYGENASE ASQL-RELATED"/>
    <property type="match status" value="1"/>
</dbReference>
<dbReference type="GO" id="GO:0020037">
    <property type="term" value="F:heme binding"/>
    <property type="evidence" value="ECO:0007669"/>
    <property type="project" value="InterPro"/>
</dbReference>
<keyword evidence="7" id="KW-0503">Monooxygenase</keyword>
<evidence type="ECO:0000256" key="3">
    <source>
        <dbReference type="ARBA" id="ARBA00022617"/>
    </source>
</evidence>
<evidence type="ECO:0000256" key="6">
    <source>
        <dbReference type="ARBA" id="ARBA00023004"/>
    </source>
</evidence>
<protein>
    <submittedName>
        <fullName evidence="8">Uncharacterized protein</fullName>
    </submittedName>
</protein>
<keyword evidence="5" id="KW-0560">Oxidoreductase</keyword>
<dbReference type="Pfam" id="PF00067">
    <property type="entry name" value="p450"/>
    <property type="match status" value="1"/>
</dbReference>
<evidence type="ECO:0000256" key="2">
    <source>
        <dbReference type="ARBA" id="ARBA00010617"/>
    </source>
</evidence>
<keyword evidence="6" id="KW-0408">Iron</keyword>
<organism evidence="8 9">
    <name type="scientific">Penicillium malachiteum</name>
    <dbReference type="NCBI Taxonomy" id="1324776"/>
    <lineage>
        <taxon>Eukaryota</taxon>
        <taxon>Fungi</taxon>
        <taxon>Dikarya</taxon>
        <taxon>Ascomycota</taxon>
        <taxon>Pezizomycotina</taxon>
        <taxon>Eurotiomycetes</taxon>
        <taxon>Eurotiomycetidae</taxon>
        <taxon>Eurotiales</taxon>
        <taxon>Aspergillaceae</taxon>
        <taxon>Penicillium</taxon>
    </lineage>
</organism>
<dbReference type="PANTHER" id="PTHR24305">
    <property type="entry name" value="CYTOCHROME P450"/>
    <property type="match status" value="1"/>
</dbReference>
<accession>A0AAD6HQD9</accession>
<dbReference type="InterPro" id="IPR036396">
    <property type="entry name" value="Cyt_P450_sf"/>
</dbReference>
<reference evidence="8" key="1">
    <citation type="journal article" date="2023" name="IMA Fungus">
        <title>Comparative genomic study of the Penicillium genus elucidates a diverse pangenome and 15 lateral gene transfer events.</title>
        <authorList>
            <person name="Petersen C."/>
            <person name="Sorensen T."/>
            <person name="Nielsen M.R."/>
            <person name="Sondergaard T.E."/>
            <person name="Sorensen J.L."/>
            <person name="Fitzpatrick D.A."/>
            <person name="Frisvad J.C."/>
            <person name="Nielsen K.L."/>
        </authorList>
    </citation>
    <scope>NUCLEOTIDE SEQUENCE</scope>
    <source>
        <strain evidence="8">IBT 17514</strain>
    </source>
</reference>
<keyword evidence="9" id="KW-1185">Reference proteome</keyword>
<gene>
    <name evidence="8" type="ORF">N7493_003809</name>
</gene>
<dbReference type="GO" id="GO:0016705">
    <property type="term" value="F:oxidoreductase activity, acting on paired donors, with incorporation or reduction of molecular oxygen"/>
    <property type="evidence" value="ECO:0007669"/>
    <property type="project" value="InterPro"/>
</dbReference>
<evidence type="ECO:0000256" key="7">
    <source>
        <dbReference type="ARBA" id="ARBA00023033"/>
    </source>
</evidence>
<sequence>MIPKTRLTAAYEKSKIIAAKIEKRLSIKTDRQDIMSYMVRETDGMSQLEMRLNSAIIIGAGTGTTATRLPTNFHSLTVNPEANKKLTTEIRGPFPSAKDITSESIITLPYLSAVMQESLRIYPPSPSSTGRFVAVDGETIDGRFVPEGTTVGVHQHSAYHAEWNFHRPDEFCPERWLPESKKSSSPFSRVNLGY</sequence>
<comment type="cofactor">
    <cofactor evidence="1">
        <name>heme</name>
        <dbReference type="ChEBI" id="CHEBI:30413"/>
    </cofactor>
</comment>
<proteinExistence type="inferred from homology"/>
<dbReference type="InterPro" id="IPR001128">
    <property type="entry name" value="Cyt_P450"/>
</dbReference>
<dbReference type="Proteomes" id="UP001215712">
    <property type="component" value="Unassembled WGS sequence"/>
</dbReference>
<dbReference type="AlphaFoldDB" id="A0AAD6HQD9"/>
<dbReference type="EMBL" id="JAQJAN010000004">
    <property type="protein sequence ID" value="KAJ5732328.1"/>
    <property type="molecule type" value="Genomic_DNA"/>
</dbReference>
<name>A0AAD6HQD9_9EURO</name>
<dbReference type="GO" id="GO:0043386">
    <property type="term" value="P:mycotoxin biosynthetic process"/>
    <property type="evidence" value="ECO:0007669"/>
    <property type="project" value="UniProtKB-ARBA"/>
</dbReference>
<dbReference type="Gene3D" id="1.10.630.10">
    <property type="entry name" value="Cytochrome P450"/>
    <property type="match status" value="1"/>
</dbReference>
<evidence type="ECO:0000313" key="9">
    <source>
        <dbReference type="Proteomes" id="UP001215712"/>
    </source>
</evidence>
<dbReference type="GO" id="GO:0004497">
    <property type="term" value="F:monooxygenase activity"/>
    <property type="evidence" value="ECO:0007669"/>
    <property type="project" value="UniProtKB-KW"/>
</dbReference>
<evidence type="ECO:0000256" key="4">
    <source>
        <dbReference type="ARBA" id="ARBA00022723"/>
    </source>
</evidence>
<keyword evidence="3" id="KW-0349">Heme</keyword>
<dbReference type="InterPro" id="IPR050121">
    <property type="entry name" value="Cytochrome_P450_monoxygenase"/>
</dbReference>
<evidence type="ECO:0000313" key="8">
    <source>
        <dbReference type="EMBL" id="KAJ5732328.1"/>
    </source>
</evidence>
<dbReference type="GO" id="GO:0005506">
    <property type="term" value="F:iron ion binding"/>
    <property type="evidence" value="ECO:0007669"/>
    <property type="project" value="InterPro"/>
</dbReference>
<keyword evidence="4" id="KW-0479">Metal-binding</keyword>
<comment type="similarity">
    <text evidence="2">Belongs to the cytochrome P450 family.</text>
</comment>
<comment type="caution">
    <text evidence="8">The sequence shown here is derived from an EMBL/GenBank/DDBJ whole genome shotgun (WGS) entry which is preliminary data.</text>
</comment>
<reference evidence="8" key="2">
    <citation type="submission" date="2023-01" db="EMBL/GenBank/DDBJ databases">
        <authorList>
            <person name="Petersen C."/>
        </authorList>
    </citation>
    <scope>NUCLEOTIDE SEQUENCE</scope>
    <source>
        <strain evidence="8">IBT 17514</strain>
    </source>
</reference>
<evidence type="ECO:0000256" key="1">
    <source>
        <dbReference type="ARBA" id="ARBA00001971"/>
    </source>
</evidence>
<dbReference type="SUPFAM" id="SSF48264">
    <property type="entry name" value="Cytochrome P450"/>
    <property type="match status" value="1"/>
</dbReference>
<evidence type="ECO:0000256" key="5">
    <source>
        <dbReference type="ARBA" id="ARBA00023002"/>
    </source>
</evidence>